<evidence type="ECO:0000256" key="1">
    <source>
        <dbReference type="ARBA" id="ARBA00004123"/>
    </source>
</evidence>
<feature type="domain" description="JmjC" evidence="4">
    <location>
        <begin position="134"/>
        <end position="360"/>
    </location>
</feature>
<dbReference type="AlphaFoldDB" id="J9FE10"/>
<dbReference type="PROSITE" id="PS51184">
    <property type="entry name" value="JMJC"/>
    <property type="match status" value="1"/>
</dbReference>
<organism evidence="5 6">
    <name type="scientific">Wuchereria bancrofti</name>
    <dbReference type="NCBI Taxonomy" id="6293"/>
    <lineage>
        <taxon>Eukaryota</taxon>
        <taxon>Metazoa</taxon>
        <taxon>Ecdysozoa</taxon>
        <taxon>Nematoda</taxon>
        <taxon>Chromadorea</taxon>
        <taxon>Rhabditida</taxon>
        <taxon>Spirurina</taxon>
        <taxon>Spiruromorpha</taxon>
        <taxon>Filarioidea</taxon>
        <taxon>Onchocercidae</taxon>
        <taxon>Wuchereria</taxon>
    </lineage>
</organism>
<dbReference type="InterPro" id="IPR045109">
    <property type="entry name" value="LSDs-like"/>
</dbReference>
<dbReference type="GO" id="GO:0000118">
    <property type="term" value="C:histone deacetylase complex"/>
    <property type="evidence" value="ECO:0007669"/>
    <property type="project" value="TreeGrafter"/>
</dbReference>
<evidence type="ECO:0000313" key="6">
    <source>
        <dbReference type="Proteomes" id="UP000004810"/>
    </source>
</evidence>
<keyword evidence="2" id="KW-0479">Metal-binding</keyword>
<evidence type="ECO:0000313" key="5">
    <source>
        <dbReference type="EMBL" id="EJW85579.1"/>
    </source>
</evidence>
<proteinExistence type="predicted"/>
<dbReference type="InterPro" id="IPR003347">
    <property type="entry name" value="JmjC_dom"/>
</dbReference>
<dbReference type="GO" id="GO:0031490">
    <property type="term" value="F:chromatin DNA binding"/>
    <property type="evidence" value="ECO:0007669"/>
    <property type="project" value="TreeGrafter"/>
</dbReference>
<dbReference type="SMART" id="SM00558">
    <property type="entry name" value="JmjC"/>
    <property type="match status" value="1"/>
</dbReference>
<dbReference type="GO" id="GO:0006357">
    <property type="term" value="P:regulation of transcription by RNA polymerase II"/>
    <property type="evidence" value="ECO:0007669"/>
    <property type="project" value="TreeGrafter"/>
</dbReference>
<dbReference type="EMBL" id="ADBV01001085">
    <property type="protein sequence ID" value="EJW85579.1"/>
    <property type="molecule type" value="Genomic_DNA"/>
</dbReference>
<dbReference type="GO" id="GO:0032454">
    <property type="term" value="F:histone H3K9 demethylase activity"/>
    <property type="evidence" value="ECO:0007669"/>
    <property type="project" value="InterPro"/>
</dbReference>
<sequence length="400" mass="45818">MEQIVRYGVKKDGALCNGNHGRGYNVKLFQEFSSDAYARFKAHLTAHNPIVVENVNRHPRYRRSLWTQEAFEKILASDRNLRVLDSRNFSTVMIRDKPCSLRMFWSKFGLKRGNDDCYMKIKDFPESKLFSSIAPEQYINLYEVMPFLDYTHIDREESGRGRLNLLNLFNNKREQLDPGPKVYICFGLYNAPHLASTPLHLDVSDAVNFLPFVKAPDEMSREEIILAVERRLDAEGIRGYHKERALREPEKAGAIWKIFHPSDNAKIRAAIVEWKEMKGEEWNADVIHNQDVVVTREMMDFFEERGIECRMFVQNEGDVVFIPSGAAHQVQNINSCVKIAEDFVAAEGIAYTVAVTDELRFLRTKDDLVQVDKLLHFACAAAAAVLQNSEPGLVTSSLPQ</sequence>
<dbReference type="Pfam" id="PF02373">
    <property type="entry name" value="JmjC"/>
    <property type="match status" value="1"/>
</dbReference>
<gene>
    <name evidence="5" type="ORF">WUBG_03511</name>
</gene>
<evidence type="ECO:0000256" key="3">
    <source>
        <dbReference type="ARBA" id="ARBA00023242"/>
    </source>
</evidence>
<dbReference type="PANTHER" id="PTHR12549">
    <property type="entry name" value="JMJC DOMAIN-CONTAINING HISTONE DEMETHYLATION PROTEIN"/>
    <property type="match status" value="1"/>
</dbReference>
<dbReference type="SUPFAM" id="SSF51197">
    <property type="entry name" value="Clavaminate synthase-like"/>
    <property type="match status" value="1"/>
</dbReference>
<dbReference type="GO" id="GO:0046872">
    <property type="term" value="F:metal ion binding"/>
    <property type="evidence" value="ECO:0007669"/>
    <property type="project" value="UniProtKB-KW"/>
</dbReference>
<protein>
    <submittedName>
        <fullName evidence="5">JmjC domain-containing protein</fullName>
    </submittedName>
</protein>
<comment type="subcellular location">
    <subcellularLocation>
        <location evidence="1">Nucleus</location>
    </subcellularLocation>
</comment>
<reference evidence="6" key="1">
    <citation type="submission" date="2012-08" db="EMBL/GenBank/DDBJ databases">
        <title>The Genome Sequence of Wuchereria bancrofti.</title>
        <authorList>
            <person name="Nutman T.B."/>
            <person name="Fink D.L."/>
            <person name="Russ C."/>
            <person name="Young S."/>
            <person name="Zeng Q."/>
            <person name="Koehrsen M."/>
            <person name="Alvarado L."/>
            <person name="Berlin A."/>
            <person name="Chapman S.B."/>
            <person name="Chen Z."/>
            <person name="Freedman E."/>
            <person name="Gellesch M."/>
            <person name="Goldberg J."/>
            <person name="Griggs A."/>
            <person name="Gujja S."/>
            <person name="Heilman E.R."/>
            <person name="Heiman D."/>
            <person name="Hepburn T."/>
            <person name="Howarth C."/>
            <person name="Jen D."/>
            <person name="Larson L."/>
            <person name="Lewis B."/>
            <person name="Mehta T."/>
            <person name="Park D."/>
            <person name="Pearson M."/>
            <person name="Roberts A."/>
            <person name="Saif S."/>
            <person name="Shea T."/>
            <person name="Shenoy N."/>
            <person name="Sisk P."/>
            <person name="Stolte C."/>
            <person name="Sykes S."/>
            <person name="Walk T."/>
            <person name="White J."/>
            <person name="Yandava C."/>
            <person name="Haas B."/>
            <person name="Henn M.R."/>
            <person name="Nusbaum C."/>
            <person name="Birren B."/>
        </authorList>
    </citation>
    <scope>NUCLEOTIDE SEQUENCE [LARGE SCALE GENOMIC DNA]</scope>
    <source>
        <strain evidence="6">NA</strain>
    </source>
</reference>
<comment type="caution">
    <text evidence="5">The sequence shown here is derived from an EMBL/GenBank/DDBJ whole genome shotgun (WGS) entry which is preliminary data.</text>
</comment>
<accession>J9FE10</accession>
<dbReference type="Proteomes" id="UP000004810">
    <property type="component" value="Unassembled WGS sequence"/>
</dbReference>
<evidence type="ECO:0000256" key="2">
    <source>
        <dbReference type="ARBA" id="ARBA00022723"/>
    </source>
</evidence>
<dbReference type="PANTHER" id="PTHR12549:SF38">
    <property type="entry name" value="JMJC DOMAIN-CONTAINING HISTONE DEMETHYLASE 2, ISOFORM A"/>
    <property type="match status" value="1"/>
</dbReference>
<dbReference type="GO" id="GO:0003712">
    <property type="term" value="F:transcription coregulator activity"/>
    <property type="evidence" value="ECO:0007669"/>
    <property type="project" value="TreeGrafter"/>
</dbReference>
<dbReference type="GO" id="GO:0000785">
    <property type="term" value="C:chromatin"/>
    <property type="evidence" value="ECO:0007669"/>
    <property type="project" value="TreeGrafter"/>
</dbReference>
<evidence type="ECO:0000259" key="4">
    <source>
        <dbReference type="PROSITE" id="PS51184"/>
    </source>
</evidence>
<dbReference type="Gene3D" id="2.60.120.650">
    <property type="entry name" value="Cupin"/>
    <property type="match status" value="1"/>
</dbReference>
<name>J9FE10_WUCBA</name>
<keyword evidence="3" id="KW-0539">Nucleus</keyword>